<dbReference type="Proteomes" id="UP000007463">
    <property type="component" value="Chromosome"/>
</dbReference>
<keyword evidence="11" id="KW-1185">Reference proteome</keyword>
<gene>
    <name evidence="10" type="ordered locus">Fluta_2024</name>
</gene>
<dbReference type="HOGENOM" id="CLU_000604_8_1_10"/>
<comment type="subcellular location">
    <subcellularLocation>
        <location evidence="1">Cell membrane</location>
        <topology evidence="1">Multi-pass membrane protein</topology>
    </subcellularLocation>
</comment>
<dbReference type="InterPro" id="IPR003838">
    <property type="entry name" value="ABC3_permease_C"/>
</dbReference>
<organism evidence="10 11">
    <name type="scientific">Fluviicola taffensis (strain DSM 16823 / NCIMB 13979 / RW262)</name>
    <dbReference type="NCBI Taxonomy" id="755732"/>
    <lineage>
        <taxon>Bacteria</taxon>
        <taxon>Pseudomonadati</taxon>
        <taxon>Bacteroidota</taxon>
        <taxon>Flavobacteriia</taxon>
        <taxon>Flavobacteriales</taxon>
        <taxon>Crocinitomicaceae</taxon>
        <taxon>Fluviicola</taxon>
    </lineage>
</organism>
<accession>F2IKA7</accession>
<dbReference type="InterPro" id="IPR025857">
    <property type="entry name" value="MacB_PCD"/>
</dbReference>
<dbReference type="KEGG" id="fte:Fluta_2024"/>
<sequence precursor="true">MKIPFFIARRYLRHTRKQRNLVNWITWISVVGIAVITAALVIILSAFNGIEQMVSKLYSDYDPAITMRSLEGKTFDSTTVNIESLRKIPGVVSVSKAIEETVIIKHGKKWVNARMIGVDLSFVEACKLDKHLVDGYPYLEENGEPTGVIGASLLDKIDGYISELDGHEELMLYTPLRDASIARLKSPFKVSPLKIVGRMNYNKDVNMSDLLVSIQYAQIQLNYEDDITAIYFQIKKENIDEVKAILSQKFEKKFQFKTAAEKNELIFKTSESEKKIVVLILLFIFVLAAFNLVASLNMLFIEKKENIETMERFGASKRFIFQIFFIEGLLISAMGILIGLILGIGVCYAQINWGFVQMPNTGGEIFPVILRVKDILFILGTVIVLSTLSSYFPVRYLVRKTIR</sequence>
<proteinExistence type="inferred from homology"/>
<dbReference type="PANTHER" id="PTHR30489">
    <property type="entry name" value="LIPOPROTEIN-RELEASING SYSTEM TRANSMEMBRANE PROTEIN LOLE"/>
    <property type="match status" value="1"/>
</dbReference>
<keyword evidence="6 7" id="KW-0472">Membrane</keyword>
<name>F2IKA7_FLUTR</name>
<feature type="transmembrane region" description="Helical" evidence="7">
    <location>
        <begin position="375"/>
        <end position="398"/>
    </location>
</feature>
<dbReference type="PANTHER" id="PTHR30489:SF0">
    <property type="entry name" value="LIPOPROTEIN-RELEASING SYSTEM TRANSMEMBRANE PROTEIN LOLE"/>
    <property type="match status" value="1"/>
</dbReference>
<feature type="domain" description="MacB-like periplasmic core" evidence="9">
    <location>
        <begin position="26"/>
        <end position="247"/>
    </location>
</feature>
<comment type="similarity">
    <text evidence="2">Belongs to the ABC-4 integral membrane protein family. LolC/E subfamily.</text>
</comment>
<protein>
    <recommendedName>
        <fullName evidence="12">ABC3 transporter permease protein domain-containing protein</fullName>
    </recommendedName>
</protein>
<dbReference type="Pfam" id="PF12704">
    <property type="entry name" value="MacB_PCD"/>
    <property type="match status" value="1"/>
</dbReference>
<dbReference type="STRING" id="755732.Fluta_2024"/>
<feature type="transmembrane region" description="Helical" evidence="7">
    <location>
        <begin position="321"/>
        <end position="351"/>
    </location>
</feature>
<reference evidence="11" key="2">
    <citation type="submission" date="2011-02" db="EMBL/GenBank/DDBJ databases">
        <title>The complete genome of Fluviicola taffensis DSM 16823.</title>
        <authorList>
            <consortium name="US DOE Joint Genome Institute (JGI-PGF)"/>
            <person name="Lucas S."/>
            <person name="Copeland A."/>
            <person name="Lapidus A."/>
            <person name="Bruce D."/>
            <person name="Goodwin L."/>
            <person name="Pitluck S."/>
            <person name="Kyrpides N."/>
            <person name="Mavromatis K."/>
            <person name="Ivanova N."/>
            <person name="Mikhailova N."/>
            <person name="Pagani I."/>
            <person name="Chertkov O."/>
            <person name="Detter J.C."/>
            <person name="Han C."/>
            <person name="Tapia R."/>
            <person name="Land M."/>
            <person name="Hauser L."/>
            <person name="Markowitz V."/>
            <person name="Cheng J.-F."/>
            <person name="Hugenholtz P."/>
            <person name="Woyke T."/>
            <person name="Wu D."/>
            <person name="Tindall B."/>
            <person name="Pomrenke H.G."/>
            <person name="Brambilla E."/>
            <person name="Klenk H.-P."/>
            <person name="Eisen J.A."/>
        </authorList>
    </citation>
    <scope>NUCLEOTIDE SEQUENCE [LARGE SCALE GENOMIC DNA]</scope>
    <source>
        <strain evidence="11">DSM 16823 / RW262 / RW262</strain>
    </source>
</reference>
<dbReference type="Pfam" id="PF02687">
    <property type="entry name" value="FtsX"/>
    <property type="match status" value="1"/>
</dbReference>
<evidence type="ECO:0000256" key="7">
    <source>
        <dbReference type="SAM" id="Phobius"/>
    </source>
</evidence>
<feature type="transmembrane region" description="Helical" evidence="7">
    <location>
        <begin position="276"/>
        <end position="300"/>
    </location>
</feature>
<evidence type="ECO:0000259" key="8">
    <source>
        <dbReference type="Pfam" id="PF02687"/>
    </source>
</evidence>
<dbReference type="GO" id="GO:0044874">
    <property type="term" value="P:lipoprotein localization to outer membrane"/>
    <property type="evidence" value="ECO:0007669"/>
    <property type="project" value="TreeGrafter"/>
</dbReference>
<evidence type="ECO:0000256" key="4">
    <source>
        <dbReference type="ARBA" id="ARBA00022692"/>
    </source>
</evidence>
<feature type="domain" description="ABC3 transporter permease C-terminal" evidence="8">
    <location>
        <begin position="279"/>
        <end position="401"/>
    </location>
</feature>
<evidence type="ECO:0000313" key="10">
    <source>
        <dbReference type="EMBL" id="AEA44010.1"/>
    </source>
</evidence>
<dbReference type="AlphaFoldDB" id="F2IKA7"/>
<evidence type="ECO:0008006" key="12">
    <source>
        <dbReference type="Google" id="ProtNLM"/>
    </source>
</evidence>
<evidence type="ECO:0000256" key="5">
    <source>
        <dbReference type="ARBA" id="ARBA00022989"/>
    </source>
</evidence>
<evidence type="ECO:0000259" key="9">
    <source>
        <dbReference type="Pfam" id="PF12704"/>
    </source>
</evidence>
<keyword evidence="4 7" id="KW-0812">Transmembrane</keyword>
<dbReference type="GO" id="GO:0098797">
    <property type="term" value="C:plasma membrane protein complex"/>
    <property type="evidence" value="ECO:0007669"/>
    <property type="project" value="TreeGrafter"/>
</dbReference>
<dbReference type="InterPro" id="IPR051447">
    <property type="entry name" value="Lipoprotein-release_system"/>
</dbReference>
<evidence type="ECO:0000256" key="1">
    <source>
        <dbReference type="ARBA" id="ARBA00004651"/>
    </source>
</evidence>
<keyword evidence="3" id="KW-1003">Cell membrane</keyword>
<feature type="transmembrane region" description="Helical" evidence="7">
    <location>
        <begin position="21"/>
        <end position="47"/>
    </location>
</feature>
<evidence type="ECO:0000256" key="2">
    <source>
        <dbReference type="ARBA" id="ARBA00005236"/>
    </source>
</evidence>
<keyword evidence="5 7" id="KW-1133">Transmembrane helix</keyword>
<evidence type="ECO:0000313" key="11">
    <source>
        <dbReference type="Proteomes" id="UP000007463"/>
    </source>
</evidence>
<evidence type="ECO:0000256" key="3">
    <source>
        <dbReference type="ARBA" id="ARBA00022475"/>
    </source>
</evidence>
<reference evidence="10 11" key="1">
    <citation type="journal article" date="2011" name="Stand. Genomic Sci.">
        <title>Complete genome sequence of the gliding freshwater bacterium Fluviicola taffensis type strain (RW262).</title>
        <authorList>
            <person name="Woyke T."/>
            <person name="Chertkov O."/>
            <person name="Lapidus A."/>
            <person name="Nolan M."/>
            <person name="Lucas S."/>
            <person name="Del Rio T.G."/>
            <person name="Tice H."/>
            <person name="Cheng J.F."/>
            <person name="Tapia R."/>
            <person name="Han C."/>
            <person name="Goodwin L."/>
            <person name="Pitluck S."/>
            <person name="Liolios K."/>
            <person name="Pagani I."/>
            <person name="Ivanova N."/>
            <person name="Huntemann M."/>
            <person name="Mavromatis K."/>
            <person name="Mikhailova N."/>
            <person name="Pati A."/>
            <person name="Chen A."/>
            <person name="Palaniappan K."/>
            <person name="Land M."/>
            <person name="Hauser L."/>
            <person name="Brambilla E.M."/>
            <person name="Rohde M."/>
            <person name="Mwirichia R."/>
            <person name="Sikorski J."/>
            <person name="Tindall B.J."/>
            <person name="Goker M."/>
            <person name="Bristow J."/>
            <person name="Eisen J.A."/>
            <person name="Markowitz V."/>
            <person name="Hugenholtz P."/>
            <person name="Klenk H.P."/>
            <person name="Kyrpides N.C."/>
        </authorList>
    </citation>
    <scope>NUCLEOTIDE SEQUENCE [LARGE SCALE GENOMIC DNA]</scope>
    <source>
        <strain evidence="11">DSM 16823 / RW262 / RW262</strain>
    </source>
</reference>
<dbReference type="eggNOG" id="COG4591">
    <property type="taxonomic scope" value="Bacteria"/>
</dbReference>
<dbReference type="EMBL" id="CP002542">
    <property type="protein sequence ID" value="AEA44010.1"/>
    <property type="molecule type" value="Genomic_DNA"/>
</dbReference>
<evidence type="ECO:0000256" key="6">
    <source>
        <dbReference type="ARBA" id="ARBA00023136"/>
    </source>
</evidence>